<dbReference type="EMBL" id="OZ023705">
    <property type="protein sequence ID" value="CAK9875555.1"/>
    <property type="molecule type" value="Genomic_DNA"/>
</dbReference>
<feature type="domain" description="F-box" evidence="2">
    <location>
        <begin position="52"/>
        <end position="78"/>
    </location>
</feature>
<dbReference type="InterPro" id="IPR001810">
    <property type="entry name" value="F-box_dom"/>
</dbReference>
<protein>
    <recommendedName>
        <fullName evidence="2">F-box domain-containing protein</fullName>
    </recommendedName>
</protein>
<sequence length="128" mass="14880">MVRLKRRPRVRYSERDPKRRKGTVDDSEDDELAGVVGNVGDVQRDDEFQDLWSTLPLELKERVLQHLPTSSVVRFACTLSTEWHWTFLGGCQKYPKGFVDTFLRPILLGSILATIQRYSRAIKSYIRP</sequence>
<evidence type="ECO:0000313" key="4">
    <source>
        <dbReference type="Proteomes" id="UP001497522"/>
    </source>
</evidence>
<evidence type="ECO:0000259" key="2">
    <source>
        <dbReference type="Pfam" id="PF00646"/>
    </source>
</evidence>
<evidence type="ECO:0000313" key="3">
    <source>
        <dbReference type="EMBL" id="CAK9875555.1"/>
    </source>
</evidence>
<name>A0ABP1BIY9_9BRYO</name>
<feature type="region of interest" description="Disordered" evidence="1">
    <location>
        <begin position="1"/>
        <end position="29"/>
    </location>
</feature>
<dbReference type="Proteomes" id="UP001497522">
    <property type="component" value="Chromosome 4"/>
</dbReference>
<proteinExistence type="predicted"/>
<dbReference type="Pfam" id="PF00646">
    <property type="entry name" value="F-box"/>
    <property type="match status" value="1"/>
</dbReference>
<feature type="non-terminal residue" evidence="3">
    <location>
        <position position="1"/>
    </location>
</feature>
<dbReference type="CDD" id="cd09917">
    <property type="entry name" value="F-box_SF"/>
    <property type="match status" value="1"/>
</dbReference>
<dbReference type="SUPFAM" id="SSF81383">
    <property type="entry name" value="F-box domain"/>
    <property type="match status" value="1"/>
</dbReference>
<dbReference type="InterPro" id="IPR036047">
    <property type="entry name" value="F-box-like_dom_sf"/>
</dbReference>
<keyword evidence="4" id="KW-1185">Reference proteome</keyword>
<accession>A0ABP1BIY9</accession>
<feature type="compositionally biased region" description="Basic residues" evidence="1">
    <location>
        <begin position="1"/>
        <end position="10"/>
    </location>
</feature>
<gene>
    <name evidence="3" type="ORF">CSSPJE1EN2_LOCUS17803</name>
</gene>
<organism evidence="3 4">
    <name type="scientific">Sphagnum jensenii</name>
    <dbReference type="NCBI Taxonomy" id="128206"/>
    <lineage>
        <taxon>Eukaryota</taxon>
        <taxon>Viridiplantae</taxon>
        <taxon>Streptophyta</taxon>
        <taxon>Embryophyta</taxon>
        <taxon>Bryophyta</taxon>
        <taxon>Sphagnophytina</taxon>
        <taxon>Sphagnopsida</taxon>
        <taxon>Sphagnales</taxon>
        <taxon>Sphagnaceae</taxon>
        <taxon>Sphagnum</taxon>
    </lineage>
</organism>
<evidence type="ECO:0000256" key="1">
    <source>
        <dbReference type="SAM" id="MobiDB-lite"/>
    </source>
</evidence>
<reference evidence="3" key="1">
    <citation type="submission" date="2024-03" db="EMBL/GenBank/DDBJ databases">
        <authorList>
            <consortium name="ELIXIR-Norway"/>
            <consortium name="Elixir Norway"/>
        </authorList>
    </citation>
    <scope>NUCLEOTIDE SEQUENCE</scope>
</reference>